<evidence type="ECO:0000313" key="9">
    <source>
        <dbReference type="Proteomes" id="UP001071230"/>
    </source>
</evidence>
<evidence type="ECO:0000256" key="6">
    <source>
        <dbReference type="SAM" id="Phobius"/>
    </source>
</evidence>
<dbReference type="NCBIfam" id="TIGR03717">
    <property type="entry name" value="R_switched_YjbE"/>
    <property type="match status" value="1"/>
</dbReference>
<dbReference type="Proteomes" id="UP001071230">
    <property type="component" value="Unassembled WGS sequence"/>
</dbReference>
<keyword evidence="9" id="KW-1185">Reference proteome</keyword>
<dbReference type="InterPro" id="IPR022301">
    <property type="entry name" value="Integral_membrane_YjbE"/>
</dbReference>
<feature type="transmembrane region" description="Helical" evidence="6">
    <location>
        <begin position="132"/>
        <end position="152"/>
    </location>
</feature>
<dbReference type="InterPro" id="IPR005496">
    <property type="entry name" value="Integral_membrane_TerC"/>
</dbReference>
<dbReference type="Proteomes" id="UP000836597">
    <property type="component" value="Chromosome"/>
</dbReference>
<feature type="transmembrane region" description="Helical" evidence="6">
    <location>
        <begin position="195"/>
        <end position="213"/>
    </location>
</feature>
<evidence type="ECO:0000256" key="2">
    <source>
        <dbReference type="ARBA" id="ARBA00007511"/>
    </source>
</evidence>
<dbReference type="PANTHER" id="PTHR30238">
    <property type="entry name" value="MEMBRANE BOUND PREDICTED REDOX MODULATOR"/>
    <property type="match status" value="1"/>
</dbReference>
<dbReference type="KEGG" id="aacx:DEACI_0513"/>
<reference evidence="7" key="2">
    <citation type="submission" date="2020-01" db="EMBL/GenBank/DDBJ databases">
        <authorList>
            <person name="Hornung B."/>
        </authorList>
    </citation>
    <scope>NUCLEOTIDE SEQUENCE</scope>
    <source>
        <strain evidence="7">PacBioINE</strain>
    </source>
</reference>
<accession>A0A8S0W6I6</accession>
<dbReference type="GO" id="GO:0016020">
    <property type="term" value="C:membrane"/>
    <property type="evidence" value="ECO:0007669"/>
    <property type="project" value="UniProtKB-SubCell"/>
</dbReference>
<name>A0A8S0W6I6_9FIRM</name>
<feature type="transmembrane region" description="Helical" evidence="6">
    <location>
        <begin position="6"/>
        <end position="30"/>
    </location>
</feature>
<dbReference type="AlphaFoldDB" id="A0A8S0W6I6"/>
<keyword evidence="4 6" id="KW-1133">Transmembrane helix</keyword>
<dbReference type="EMBL" id="CDGJ01000052">
    <property type="protein sequence ID" value="CEJ07445.1"/>
    <property type="molecule type" value="Genomic_DNA"/>
</dbReference>
<comment type="subcellular location">
    <subcellularLocation>
        <location evidence="1">Membrane</location>
        <topology evidence="1">Multi-pass membrane protein</topology>
    </subcellularLocation>
</comment>
<sequence>MKLNLLGSLLSIIVINLVLSGDNAVVIALATLRLESEQRKKAIFWGTFGAVSLRVILTVVAAVLLSVPYIQAVGGLLLTWIAVKLLAEDEEGGEKAVPESLGAAIRTIIAADLLMSLDNVLAVAGASGGNLFLLVTGLLLSIPLVIWGSTFLADLMGRWPWLVAIGAGLLGWTAGEMILKEPYLSFLRAGTLWEYLLPGVLALGVVALGTVLAKRKKAARTRPGSPTKVDPRD</sequence>
<dbReference type="EMBL" id="LR746496">
    <property type="protein sequence ID" value="CAA7599879.1"/>
    <property type="molecule type" value="Genomic_DNA"/>
</dbReference>
<evidence type="ECO:0000256" key="3">
    <source>
        <dbReference type="ARBA" id="ARBA00022692"/>
    </source>
</evidence>
<evidence type="ECO:0000256" key="4">
    <source>
        <dbReference type="ARBA" id="ARBA00022989"/>
    </source>
</evidence>
<evidence type="ECO:0000256" key="1">
    <source>
        <dbReference type="ARBA" id="ARBA00004141"/>
    </source>
</evidence>
<dbReference type="RefSeq" id="WP_240983633.1">
    <property type="nucleotide sequence ID" value="NZ_CDGJ01000052.1"/>
</dbReference>
<keyword evidence="5 6" id="KW-0472">Membrane</keyword>
<evidence type="ECO:0000313" key="8">
    <source>
        <dbReference type="EMBL" id="CEJ07445.1"/>
    </source>
</evidence>
<dbReference type="Pfam" id="PF03741">
    <property type="entry name" value="TerC"/>
    <property type="match status" value="1"/>
</dbReference>
<gene>
    <name evidence="7" type="ORF">DEACI_0513</name>
    <name evidence="8" type="ORF">DEACI_1910</name>
</gene>
<feature type="transmembrane region" description="Helical" evidence="6">
    <location>
        <begin position="159"/>
        <end position="175"/>
    </location>
</feature>
<protein>
    <submittedName>
        <fullName evidence="7">Integral membrane protein TerC</fullName>
    </submittedName>
    <submittedName>
        <fullName evidence="8">Integral membrane protein, YjbE</fullName>
    </submittedName>
</protein>
<proteinExistence type="inferred from homology"/>
<evidence type="ECO:0000313" key="7">
    <source>
        <dbReference type="EMBL" id="CAA7599879.1"/>
    </source>
</evidence>
<evidence type="ECO:0000256" key="5">
    <source>
        <dbReference type="ARBA" id="ARBA00023136"/>
    </source>
</evidence>
<reference evidence="8" key="1">
    <citation type="submission" date="2014-11" db="EMBL/GenBank/DDBJ databases">
        <authorList>
            <person name="Hornung B.V."/>
        </authorList>
    </citation>
    <scope>NUCLEOTIDE SEQUENCE</scope>
    <source>
        <strain evidence="8">INE</strain>
    </source>
</reference>
<keyword evidence="3 6" id="KW-0812">Transmembrane</keyword>
<dbReference type="PANTHER" id="PTHR30238:SF4">
    <property type="entry name" value="SLL1022 PROTEIN"/>
    <property type="match status" value="1"/>
</dbReference>
<comment type="similarity">
    <text evidence="2">Belongs to the TerC family.</text>
</comment>
<organism evidence="7">
    <name type="scientific">Acididesulfobacillus acetoxydans</name>
    <dbReference type="NCBI Taxonomy" id="1561005"/>
    <lineage>
        <taxon>Bacteria</taxon>
        <taxon>Bacillati</taxon>
        <taxon>Bacillota</taxon>
        <taxon>Clostridia</taxon>
        <taxon>Eubacteriales</taxon>
        <taxon>Peptococcaceae</taxon>
        <taxon>Acididesulfobacillus</taxon>
    </lineage>
</organism>